<reference evidence="2" key="1">
    <citation type="submission" date="2020-09" db="EMBL/GenBank/DDBJ databases">
        <title>Genome-Enabled Discovery of Anthraquinone Biosynthesis in Senna tora.</title>
        <authorList>
            <person name="Kang S.-H."/>
            <person name="Pandey R.P."/>
            <person name="Lee C.-M."/>
            <person name="Sim J.-S."/>
            <person name="Jeong J.-T."/>
            <person name="Choi B.-S."/>
            <person name="Jung M."/>
            <person name="Ginzburg D."/>
            <person name="Zhao K."/>
            <person name="Won S.Y."/>
            <person name="Oh T.-J."/>
            <person name="Yu Y."/>
            <person name="Kim N.-H."/>
            <person name="Lee O.R."/>
            <person name="Lee T.-H."/>
            <person name="Bashyal P."/>
            <person name="Kim T.-S."/>
            <person name="Lee W.-H."/>
            <person name="Kawkins C."/>
            <person name="Kim C.-K."/>
            <person name="Kim J.S."/>
            <person name="Ahn B.O."/>
            <person name="Rhee S.Y."/>
            <person name="Sohng J.K."/>
        </authorList>
    </citation>
    <scope>NUCLEOTIDE SEQUENCE</scope>
    <source>
        <tissue evidence="2">Leaf</tissue>
    </source>
</reference>
<feature type="compositionally biased region" description="Polar residues" evidence="1">
    <location>
        <begin position="176"/>
        <end position="200"/>
    </location>
</feature>
<dbReference type="AlphaFoldDB" id="A0A834WVW1"/>
<keyword evidence="3" id="KW-1185">Reference proteome</keyword>
<feature type="compositionally biased region" description="Polar residues" evidence="1">
    <location>
        <begin position="215"/>
        <end position="224"/>
    </location>
</feature>
<evidence type="ECO:0000313" key="3">
    <source>
        <dbReference type="Proteomes" id="UP000634136"/>
    </source>
</evidence>
<dbReference type="Proteomes" id="UP000634136">
    <property type="component" value="Unassembled WGS sequence"/>
</dbReference>
<accession>A0A834WVW1</accession>
<comment type="caution">
    <text evidence="2">The sequence shown here is derived from an EMBL/GenBank/DDBJ whole genome shotgun (WGS) entry which is preliminary data.</text>
</comment>
<protein>
    <submittedName>
        <fullName evidence="2">Retrovirus-related Pol polyprotein from transposon TNT 1-94</fullName>
    </submittedName>
</protein>
<sequence>MDDLNYLIWRLQVVTVVNGYDLYTFLLGGKHIPTHFLTGEDELLNRPNPQYLSWKRQDKVLMSWMVMSMTEGMVSRMVQCSHSYEVWSTVDTYFASQTQARQRQLFTQLRSTKKGSLGMSDYLLQLKKVADALASINQLILERDYIETILHARLEAAKNDSSDAISANFVQTQSRNFSQNNRMQSNMSPNTFNNRGGSSNRDTHVPLSKIDGDVSATTFPSQETSSHDSDNSSPTLPTPDTSLPLPTSQHIGQQQVNTTPTVTPNPTPILPNDQIPLPTTSTNLHPMVTRAKAGIFKPKALLASTEPTSVHCGSVTVCYLDTA</sequence>
<organism evidence="2 3">
    <name type="scientific">Senna tora</name>
    <dbReference type="NCBI Taxonomy" id="362788"/>
    <lineage>
        <taxon>Eukaryota</taxon>
        <taxon>Viridiplantae</taxon>
        <taxon>Streptophyta</taxon>
        <taxon>Embryophyta</taxon>
        <taxon>Tracheophyta</taxon>
        <taxon>Spermatophyta</taxon>
        <taxon>Magnoliopsida</taxon>
        <taxon>eudicotyledons</taxon>
        <taxon>Gunneridae</taxon>
        <taxon>Pentapetalae</taxon>
        <taxon>rosids</taxon>
        <taxon>fabids</taxon>
        <taxon>Fabales</taxon>
        <taxon>Fabaceae</taxon>
        <taxon>Caesalpinioideae</taxon>
        <taxon>Cassia clade</taxon>
        <taxon>Senna</taxon>
    </lineage>
</organism>
<name>A0A834WVW1_9FABA</name>
<feature type="compositionally biased region" description="Low complexity" evidence="1">
    <location>
        <begin position="231"/>
        <end position="248"/>
    </location>
</feature>
<dbReference type="PANTHER" id="PTHR47481:SF37">
    <property type="entry name" value="RETROTRANSPOSON GAG DOMAIN-CONTAINING PROTEIN"/>
    <property type="match status" value="1"/>
</dbReference>
<dbReference type="PANTHER" id="PTHR47481">
    <property type="match status" value="1"/>
</dbReference>
<feature type="region of interest" description="Disordered" evidence="1">
    <location>
        <begin position="176"/>
        <end position="250"/>
    </location>
</feature>
<dbReference type="OrthoDB" id="1748459at2759"/>
<evidence type="ECO:0000256" key="1">
    <source>
        <dbReference type="SAM" id="MobiDB-lite"/>
    </source>
</evidence>
<evidence type="ECO:0000313" key="2">
    <source>
        <dbReference type="EMBL" id="KAF7833260.1"/>
    </source>
</evidence>
<proteinExistence type="predicted"/>
<dbReference type="EMBL" id="JAAIUW010000005">
    <property type="protein sequence ID" value="KAF7833260.1"/>
    <property type="molecule type" value="Genomic_DNA"/>
</dbReference>
<gene>
    <name evidence="2" type="ORF">G2W53_015593</name>
</gene>
<dbReference type="Pfam" id="PF14223">
    <property type="entry name" value="Retrotran_gag_2"/>
    <property type="match status" value="1"/>
</dbReference>